<dbReference type="OrthoDB" id="422720at2759"/>
<dbReference type="FunFam" id="3.20.20.70:FF:000243">
    <property type="entry name" value="Probable transmembrane GTPase FZO-like, chloroplastic"/>
    <property type="match status" value="1"/>
</dbReference>
<dbReference type="PANTHER" id="PTHR43681">
    <property type="entry name" value="TRANSMEMBRANE GTPASE FZO"/>
    <property type="match status" value="1"/>
</dbReference>
<name>A0A0K9PEJ8_ZOSMR</name>
<dbReference type="EMBL" id="LFYR01000962">
    <property type="protein sequence ID" value="KMZ66630.1"/>
    <property type="molecule type" value="Genomic_DNA"/>
</dbReference>
<feature type="coiled-coil region" evidence="1">
    <location>
        <begin position="893"/>
        <end position="920"/>
    </location>
</feature>
<dbReference type="SUPFAM" id="SSF52540">
    <property type="entry name" value="P-loop containing nucleoside triphosphate hydrolases"/>
    <property type="match status" value="1"/>
</dbReference>
<keyword evidence="1" id="KW-0175">Coiled coil</keyword>
<dbReference type="CDD" id="cd09912">
    <property type="entry name" value="DLP_2"/>
    <property type="match status" value="1"/>
</dbReference>
<dbReference type="STRING" id="29655.A0A0K9PEJ8"/>
<gene>
    <name evidence="4" type="ORF">ZOSMA_291G00220</name>
</gene>
<feature type="region of interest" description="Disordered" evidence="2">
    <location>
        <begin position="40"/>
        <end position="73"/>
    </location>
</feature>
<feature type="domain" description="G" evidence="3">
    <location>
        <begin position="373"/>
        <end position="506"/>
    </location>
</feature>
<dbReference type="PANTHER" id="PTHR43681:SF1">
    <property type="entry name" value="SARCALUMENIN"/>
    <property type="match status" value="1"/>
</dbReference>
<accession>A0A0K9PEJ8</accession>
<dbReference type="AlphaFoldDB" id="A0A0K9PEJ8"/>
<dbReference type="Gene3D" id="3.20.20.70">
    <property type="entry name" value="Aldolase class I"/>
    <property type="match status" value="1"/>
</dbReference>
<evidence type="ECO:0000256" key="2">
    <source>
        <dbReference type="SAM" id="MobiDB-lite"/>
    </source>
</evidence>
<organism evidence="4 5">
    <name type="scientific">Zostera marina</name>
    <name type="common">Eelgrass</name>
    <dbReference type="NCBI Taxonomy" id="29655"/>
    <lineage>
        <taxon>Eukaryota</taxon>
        <taxon>Viridiplantae</taxon>
        <taxon>Streptophyta</taxon>
        <taxon>Embryophyta</taxon>
        <taxon>Tracheophyta</taxon>
        <taxon>Spermatophyta</taxon>
        <taxon>Magnoliopsida</taxon>
        <taxon>Liliopsida</taxon>
        <taxon>Zosteraceae</taxon>
        <taxon>Zostera</taxon>
    </lineage>
</organism>
<comment type="caution">
    <text evidence="4">The sequence shown here is derived from an EMBL/GenBank/DDBJ whole genome shotgun (WGS) entry which is preliminary data.</text>
</comment>
<evidence type="ECO:0000313" key="5">
    <source>
        <dbReference type="Proteomes" id="UP000036987"/>
    </source>
</evidence>
<dbReference type="InterPro" id="IPR013785">
    <property type="entry name" value="Aldolase_TIM"/>
</dbReference>
<reference evidence="5" key="1">
    <citation type="journal article" date="2016" name="Nature">
        <title>The genome of the seagrass Zostera marina reveals angiosperm adaptation to the sea.</title>
        <authorList>
            <person name="Olsen J.L."/>
            <person name="Rouze P."/>
            <person name="Verhelst B."/>
            <person name="Lin Y.-C."/>
            <person name="Bayer T."/>
            <person name="Collen J."/>
            <person name="Dattolo E."/>
            <person name="De Paoli E."/>
            <person name="Dittami S."/>
            <person name="Maumus F."/>
            <person name="Michel G."/>
            <person name="Kersting A."/>
            <person name="Lauritano C."/>
            <person name="Lohaus R."/>
            <person name="Toepel M."/>
            <person name="Tonon T."/>
            <person name="Vanneste K."/>
            <person name="Amirebrahimi M."/>
            <person name="Brakel J."/>
            <person name="Bostroem C."/>
            <person name="Chovatia M."/>
            <person name="Grimwood J."/>
            <person name="Jenkins J.W."/>
            <person name="Jueterbock A."/>
            <person name="Mraz A."/>
            <person name="Stam W.T."/>
            <person name="Tice H."/>
            <person name="Bornberg-Bauer E."/>
            <person name="Green P.J."/>
            <person name="Pearson G.A."/>
            <person name="Procaccini G."/>
            <person name="Duarte C.M."/>
            <person name="Schmutz J."/>
            <person name="Reusch T.B.H."/>
            <person name="Van de Peer Y."/>
        </authorList>
    </citation>
    <scope>NUCLEOTIDE SEQUENCE [LARGE SCALE GENOMIC DNA]</scope>
    <source>
        <strain evidence="5">cv. Finnish</strain>
    </source>
</reference>
<evidence type="ECO:0000259" key="3">
    <source>
        <dbReference type="Pfam" id="PF01926"/>
    </source>
</evidence>
<dbReference type="GO" id="GO:0031969">
    <property type="term" value="C:chloroplast membrane"/>
    <property type="evidence" value="ECO:0000318"/>
    <property type="project" value="GO_Central"/>
</dbReference>
<protein>
    <submittedName>
        <fullName evidence="4">Dynamin family protein</fullName>
    </submittedName>
</protein>
<dbReference type="Pfam" id="PF01926">
    <property type="entry name" value="MMR_HSR1"/>
    <property type="match status" value="1"/>
</dbReference>
<proteinExistence type="predicted"/>
<dbReference type="OMA" id="HFWEDVQ"/>
<dbReference type="InterPro" id="IPR051943">
    <property type="entry name" value="TRAFAC_Dynamin-like_GTPase"/>
</dbReference>
<sequence length="927" mass="103182">MASIPTVIPLPNNLLRPVQIRHTISTTLFPLYRLRRRQRSTPQISCTSAPSNPHHQKQQTRSPSPTLFPGGYKRPEIKVPTLVLKVKPEEVLGSVDRRAEIDVALSKGVVGIVVLENDSGGGGRVYEAAGVLKTVVGDRAYVVLEDRVDVAAAVGASGVVLSDRGLPAIVARNVMSKSTSESVLLPLVARRLQSAGDAVSASSFEGADFLIISTDMENYTKVLDDFVITLDIKIPFFFAVDDITRGDSLYSTATKLLQSGASGMILSLDDLNWLSDGILKKLFQNASKLNGRIHSKGLNSDELSNIDTARKEHVSKQMVAGFTKLSEREIQFIERERNILLEAVTTIRRAAPLMVEVSLLVDAISRLDQPFLMAIVGEFNSGKSSVINALLGRSYLKDGVVPTTNEITLLCYSESDSVEQERCEKHPDGQFICYLSAPILKEMNLVDTPGTNVILQRQQRLTEEYIPRADIVLFVLSSDRPLTESEVNFLMYVRQWKKRVVFVLNKSDLYRNASELEEAMEFIKVNVTKMLNTEHMELYPVSARSALEAKLSISSYIEDLSRSALTNNHLWMSSGFSELENFLFSFLDGSTETGMERMRLKCGTPIAIADRLLDSCERLTKQDYESACRDLSSINEMIKSVHDYAMKMENESLFWKKQTLSLIDGAKTRAVNFIESILQLSNIDLLFSYAFKREKSRSPSATTTIKNDIISPALSDTQKLLGEYVQWLENSTAQESQQFFKDFDEKWSWFINPRDEVQSDTNALLINHDKISIEVARNFSTSAAARLFDQEISEVVLSTYGGLGVSSLSASLLTSVLPTTTEDLLALALCSAGGFYVISNFPGRRKNAIAKVTKVADALAKEIEDAMKEDLSVAMEKLKTFVELTGKPYQQAAQNKIDRLSEIQSELDSTRQKLQGLKTEIQNFHVL</sequence>
<feature type="compositionally biased region" description="Polar residues" evidence="2">
    <location>
        <begin position="40"/>
        <end position="65"/>
    </location>
</feature>
<keyword evidence="5" id="KW-1185">Reference proteome</keyword>
<dbReference type="InterPro" id="IPR027417">
    <property type="entry name" value="P-loop_NTPase"/>
</dbReference>
<dbReference type="GO" id="GO:0005525">
    <property type="term" value="F:GTP binding"/>
    <property type="evidence" value="ECO:0007669"/>
    <property type="project" value="InterPro"/>
</dbReference>
<dbReference type="Gene3D" id="3.40.50.300">
    <property type="entry name" value="P-loop containing nucleotide triphosphate hydrolases"/>
    <property type="match status" value="1"/>
</dbReference>
<dbReference type="FunFam" id="3.40.50.300:FF:001052">
    <property type="entry name" value="Probable transmembrane GTPase FZO-like, chloroplastic"/>
    <property type="match status" value="1"/>
</dbReference>
<dbReference type="InterPro" id="IPR006073">
    <property type="entry name" value="GTP-bd"/>
</dbReference>
<dbReference type="GO" id="GO:0010027">
    <property type="term" value="P:thylakoid membrane organization"/>
    <property type="evidence" value="ECO:0000318"/>
    <property type="project" value="GO_Central"/>
</dbReference>
<evidence type="ECO:0000313" key="4">
    <source>
        <dbReference type="EMBL" id="KMZ66630.1"/>
    </source>
</evidence>
<dbReference type="Proteomes" id="UP000036987">
    <property type="component" value="Unassembled WGS sequence"/>
</dbReference>
<evidence type="ECO:0000256" key="1">
    <source>
        <dbReference type="SAM" id="Coils"/>
    </source>
</evidence>